<dbReference type="GO" id="GO:0005829">
    <property type="term" value="C:cytosol"/>
    <property type="evidence" value="ECO:0007669"/>
    <property type="project" value="TreeGrafter"/>
</dbReference>
<dbReference type="SUPFAM" id="SSF74942">
    <property type="entry name" value="YhbC-like, C-terminal domain"/>
    <property type="match status" value="1"/>
</dbReference>
<dbReference type="InterPro" id="IPR035956">
    <property type="entry name" value="RimP_N_sf"/>
</dbReference>
<dbReference type="PANTHER" id="PTHR33867">
    <property type="entry name" value="RIBOSOME MATURATION FACTOR RIMP"/>
    <property type="match status" value="1"/>
</dbReference>
<dbReference type="InterPro" id="IPR028998">
    <property type="entry name" value="RimP_C"/>
</dbReference>
<feature type="domain" description="Ribosome maturation factor RimP C-terminal" evidence="4">
    <location>
        <begin position="88"/>
        <end position="149"/>
    </location>
</feature>
<dbReference type="InterPro" id="IPR036847">
    <property type="entry name" value="RimP_C_sf"/>
</dbReference>
<protein>
    <submittedName>
        <fullName evidence="5">Ribosome maturation factor RimP</fullName>
    </submittedName>
</protein>
<gene>
    <name evidence="5" type="primary">rimP_37</name>
    <name evidence="5" type="ORF">SDC9_142382</name>
</gene>
<proteinExistence type="inferred from homology"/>
<evidence type="ECO:0000313" key="5">
    <source>
        <dbReference type="EMBL" id="MPM95228.1"/>
    </source>
</evidence>
<dbReference type="HAMAP" id="MF_01077">
    <property type="entry name" value="RimP"/>
    <property type="match status" value="1"/>
</dbReference>
<dbReference type="EMBL" id="VSSQ01041748">
    <property type="protein sequence ID" value="MPM95228.1"/>
    <property type="molecule type" value="Genomic_DNA"/>
</dbReference>
<dbReference type="NCBIfam" id="NF000934">
    <property type="entry name" value="PRK00092.3-1"/>
    <property type="match status" value="1"/>
</dbReference>
<name>A0A645E1G3_9ZZZZ</name>
<dbReference type="FunFam" id="3.30.300.70:FF:000001">
    <property type="entry name" value="Ribosome maturation factor RimP"/>
    <property type="match status" value="1"/>
</dbReference>
<dbReference type="Gene3D" id="2.30.30.180">
    <property type="entry name" value="Ribosome maturation factor RimP, C-terminal domain"/>
    <property type="match status" value="1"/>
</dbReference>
<evidence type="ECO:0000256" key="1">
    <source>
        <dbReference type="ARBA" id="ARBA00022490"/>
    </source>
</evidence>
<evidence type="ECO:0000256" key="2">
    <source>
        <dbReference type="ARBA" id="ARBA00022517"/>
    </source>
</evidence>
<dbReference type="Pfam" id="PF02576">
    <property type="entry name" value="RimP_N"/>
    <property type="match status" value="1"/>
</dbReference>
<dbReference type="SUPFAM" id="SSF75420">
    <property type="entry name" value="YhbC-like, N-terminal domain"/>
    <property type="match status" value="1"/>
</dbReference>
<dbReference type="InterPro" id="IPR003728">
    <property type="entry name" value="Ribosome_maturation_RimP"/>
</dbReference>
<dbReference type="InterPro" id="IPR028989">
    <property type="entry name" value="RimP_N"/>
</dbReference>
<dbReference type="AlphaFoldDB" id="A0A645E1G3"/>
<organism evidence="5">
    <name type="scientific">bioreactor metagenome</name>
    <dbReference type="NCBI Taxonomy" id="1076179"/>
    <lineage>
        <taxon>unclassified sequences</taxon>
        <taxon>metagenomes</taxon>
        <taxon>ecological metagenomes</taxon>
    </lineage>
</organism>
<keyword evidence="1" id="KW-0963">Cytoplasm</keyword>
<dbReference type="PANTHER" id="PTHR33867:SF1">
    <property type="entry name" value="RIBOSOME MATURATION FACTOR RIMP"/>
    <property type="match status" value="1"/>
</dbReference>
<dbReference type="Gene3D" id="3.30.300.70">
    <property type="entry name" value="RimP-like superfamily, N-terminal"/>
    <property type="match status" value="1"/>
</dbReference>
<evidence type="ECO:0000259" key="4">
    <source>
        <dbReference type="Pfam" id="PF17384"/>
    </source>
</evidence>
<dbReference type="CDD" id="cd01734">
    <property type="entry name" value="YlxS_C"/>
    <property type="match status" value="1"/>
</dbReference>
<accession>A0A645E1G3</accession>
<sequence>MKNNGLIEKLNKLALPIVEGSGFQLYYLEYVKEAGANIFRVYIDSDEGITLDNCVKVSKAISEVLDVEDPISEEYNLEVSSPGVFRILYTEEHLNRYIDNPVLVNLNALINGKKKYEGVLKSIDQENLVLSVENNEVILPRSKVSAVSLNPSL</sequence>
<dbReference type="GO" id="GO:0000028">
    <property type="term" value="P:ribosomal small subunit assembly"/>
    <property type="evidence" value="ECO:0007669"/>
    <property type="project" value="TreeGrafter"/>
</dbReference>
<feature type="domain" description="Ribosome maturation factor RimP N-terminal" evidence="3">
    <location>
        <begin position="16"/>
        <end position="84"/>
    </location>
</feature>
<dbReference type="GO" id="GO:0006412">
    <property type="term" value="P:translation"/>
    <property type="evidence" value="ECO:0007669"/>
    <property type="project" value="TreeGrafter"/>
</dbReference>
<keyword evidence="2" id="KW-0690">Ribosome biogenesis</keyword>
<dbReference type="Pfam" id="PF17384">
    <property type="entry name" value="DUF150_C"/>
    <property type="match status" value="1"/>
</dbReference>
<comment type="caution">
    <text evidence="5">The sequence shown here is derived from an EMBL/GenBank/DDBJ whole genome shotgun (WGS) entry which is preliminary data.</text>
</comment>
<reference evidence="5" key="1">
    <citation type="submission" date="2019-08" db="EMBL/GenBank/DDBJ databases">
        <authorList>
            <person name="Kucharzyk K."/>
            <person name="Murdoch R.W."/>
            <person name="Higgins S."/>
            <person name="Loffler F."/>
        </authorList>
    </citation>
    <scope>NUCLEOTIDE SEQUENCE</scope>
</reference>
<evidence type="ECO:0000259" key="3">
    <source>
        <dbReference type="Pfam" id="PF02576"/>
    </source>
</evidence>